<keyword evidence="3" id="KW-1185">Reference proteome</keyword>
<keyword evidence="1" id="KW-1133">Transmembrane helix</keyword>
<feature type="transmembrane region" description="Helical" evidence="1">
    <location>
        <begin position="124"/>
        <end position="142"/>
    </location>
</feature>
<feature type="transmembrane region" description="Helical" evidence="1">
    <location>
        <begin position="192"/>
        <end position="210"/>
    </location>
</feature>
<evidence type="ECO:0000256" key="1">
    <source>
        <dbReference type="SAM" id="Phobius"/>
    </source>
</evidence>
<dbReference type="RefSeq" id="WP_341409802.1">
    <property type="nucleotide sequence ID" value="NZ_JBBUTH010000003.1"/>
</dbReference>
<comment type="caution">
    <text evidence="2">The sequence shown here is derived from an EMBL/GenBank/DDBJ whole genome shotgun (WGS) entry which is preliminary data.</text>
</comment>
<evidence type="ECO:0000313" key="2">
    <source>
        <dbReference type="EMBL" id="MEK8050134.1"/>
    </source>
</evidence>
<keyword evidence="1" id="KW-0472">Membrane</keyword>
<reference evidence="2 3" key="1">
    <citation type="submission" date="2024-04" db="EMBL/GenBank/DDBJ databases">
        <title>Novel species of the genus Ideonella isolated from streams.</title>
        <authorList>
            <person name="Lu H."/>
        </authorList>
    </citation>
    <scope>NUCLEOTIDE SEQUENCE [LARGE SCALE GENOMIC DNA]</scope>
    <source>
        <strain evidence="2 3">DXS22W</strain>
    </source>
</reference>
<feature type="transmembrane region" description="Helical" evidence="1">
    <location>
        <begin position="259"/>
        <end position="280"/>
    </location>
</feature>
<feature type="transmembrane region" description="Helical" evidence="1">
    <location>
        <begin position="292"/>
        <end position="313"/>
    </location>
</feature>
<feature type="transmembrane region" description="Helical" evidence="1">
    <location>
        <begin position="154"/>
        <end position="180"/>
    </location>
</feature>
<protein>
    <submittedName>
        <fullName evidence="2">NnrS family protein</fullName>
    </submittedName>
</protein>
<keyword evidence="1" id="KW-0812">Transmembrane</keyword>
<proteinExistence type="predicted"/>
<feature type="transmembrane region" description="Helical" evidence="1">
    <location>
        <begin position="35"/>
        <end position="53"/>
    </location>
</feature>
<gene>
    <name evidence="2" type="ORF">AACH10_07780</name>
</gene>
<feature type="transmembrane region" description="Helical" evidence="1">
    <location>
        <begin position="73"/>
        <end position="89"/>
    </location>
</feature>
<evidence type="ECO:0000313" key="3">
    <source>
        <dbReference type="Proteomes" id="UP001365405"/>
    </source>
</evidence>
<dbReference type="InterPro" id="IPR010266">
    <property type="entry name" value="NnrS"/>
</dbReference>
<accession>A0ABU9CHC3</accession>
<dbReference type="Pfam" id="PF05940">
    <property type="entry name" value="NnrS"/>
    <property type="match status" value="1"/>
</dbReference>
<dbReference type="EMBL" id="JBBUTH010000003">
    <property type="protein sequence ID" value="MEK8050134.1"/>
    <property type="molecule type" value="Genomic_DNA"/>
</dbReference>
<organism evidence="2 3">
    <name type="scientific">Pseudaquabacterium inlustre</name>
    <dbReference type="NCBI Taxonomy" id="2984192"/>
    <lineage>
        <taxon>Bacteria</taxon>
        <taxon>Pseudomonadati</taxon>
        <taxon>Pseudomonadota</taxon>
        <taxon>Betaproteobacteria</taxon>
        <taxon>Burkholderiales</taxon>
        <taxon>Sphaerotilaceae</taxon>
        <taxon>Pseudaquabacterium</taxon>
    </lineage>
</organism>
<feature type="transmembrane region" description="Helical" evidence="1">
    <location>
        <begin position="231"/>
        <end position="253"/>
    </location>
</feature>
<feature type="transmembrane region" description="Helical" evidence="1">
    <location>
        <begin position="319"/>
        <end position="338"/>
    </location>
</feature>
<name>A0ABU9CHC3_9BURK</name>
<dbReference type="Proteomes" id="UP001365405">
    <property type="component" value="Unassembled WGS sequence"/>
</dbReference>
<feature type="transmembrane region" description="Helical" evidence="1">
    <location>
        <begin position="359"/>
        <end position="379"/>
    </location>
</feature>
<sequence>MATLIPIAEPVLPSRRPAPGTPPAFALWALGFRPFYLAAALLAALSVPLWALQATGWLQHAYLRGPVWHAHEMLFGFALAVVTGFLFTAGQNWSGQPTPKGRTLMAVAALWLAARVLVLTPWTLAAALANVAFPLVAAWGLGRALHAGGNRRNYFFVALLALFSAAAGLVHAVQLGWLAAPGVAWQSAGLQAGLDVLLLIMAVMAGRVVPMFTNNGVPGADAQRLPWLEQLAIATPLVLLALDALGPVLGTLWPPAAPALAVLLALAALGGAVVHGLRLWHWHPGATRGNPLVWVLHAAYAFIPLHLLLRAAAAMGWLPASPATHALTVGAVGALCLGMMTRTARGHTGRPLQADRCDVACYGLVIAAGLVRVLLPLAWPASHATAILLSALLWSAAFGLYALHYAPWLTRARADGRPG</sequence>
<feature type="transmembrane region" description="Helical" evidence="1">
    <location>
        <begin position="385"/>
        <end position="403"/>
    </location>
</feature>